<dbReference type="GeneID" id="16075768"/>
<dbReference type="Proteomes" id="UP000007799">
    <property type="component" value="Unassembled WGS sequence"/>
</dbReference>
<keyword evidence="1" id="KW-0812">Transmembrane</keyword>
<reference evidence="2" key="1">
    <citation type="submission" date="2009-08" db="EMBL/GenBank/DDBJ databases">
        <title>Annotation of Salpingoeca rosetta.</title>
        <authorList>
            <consortium name="The Broad Institute Genome Sequencing Platform"/>
            <person name="Russ C."/>
            <person name="Cuomo C."/>
            <person name="Burger G."/>
            <person name="Gray M.W."/>
            <person name="Holland P.W.H."/>
            <person name="King N."/>
            <person name="Lang F.B.F."/>
            <person name="Roger A.J."/>
            <person name="Ruiz-Trillo I."/>
            <person name="Young S.K."/>
            <person name="Zeng Q."/>
            <person name="Gargeya S."/>
            <person name="Alvarado L."/>
            <person name="Berlin A."/>
            <person name="Chapman S.B."/>
            <person name="Chen Z."/>
            <person name="Freedman E."/>
            <person name="Gellesch M."/>
            <person name="Goldberg J."/>
            <person name="Griggs A."/>
            <person name="Gujja S."/>
            <person name="Heilman E."/>
            <person name="Heiman D."/>
            <person name="Howarth C."/>
            <person name="Mehta T."/>
            <person name="Neiman D."/>
            <person name="Pearson M."/>
            <person name="Roberts A."/>
            <person name="Saif S."/>
            <person name="Shea T."/>
            <person name="Shenoy N."/>
            <person name="Sisk P."/>
            <person name="Stolte C."/>
            <person name="Sykes S."/>
            <person name="White J."/>
            <person name="Yandava C."/>
            <person name="Haas B."/>
            <person name="Nusbaum C."/>
            <person name="Birren B."/>
        </authorList>
    </citation>
    <scope>NUCLEOTIDE SEQUENCE [LARGE SCALE GENOMIC DNA]</scope>
    <source>
        <strain evidence="2">ATCC 50818</strain>
    </source>
</reference>
<dbReference type="InParanoid" id="F2U752"/>
<keyword evidence="1" id="KW-1133">Transmembrane helix</keyword>
<dbReference type="KEGG" id="sre:PTSG_12152"/>
<accession>F2U752</accession>
<dbReference type="RefSeq" id="XP_004995188.1">
    <property type="nucleotide sequence ID" value="XM_004995131.1"/>
</dbReference>
<evidence type="ECO:0000313" key="2">
    <source>
        <dbReference type="EMBL" id="EGD83684.1"/>
    </source>
</evidence>
<dbReference type="AlphaFoldDB" id="F2U752"/>
<feature type="transmembrane region" description="Helical" evidence="1">
    <location>
        <begin position="25"/>
        <end position="47"/>
    </location>
</feature>
<gene>
    <name evidence="2" type="ORF">PTSG_12152</name>
</gene>
<keyword evidence="1" id="KW-0472">Membrane</keyword>
<organism evidence="3">
    <name type="scientific">Salpingoeca rosetta (strain ATCC 50818 / BSB-021)</name>
    <dbReference type="NCBI Taxonomy" id="946362"/>
    <lineage>
        <taxon>Eukaryota</taxon>
        <taxon>Choanoflagellata</taxon>
        <taxon>Craspedida</taxon>
        <taxon>Salpingoecidae</taxon>
        <taxon>Salpingoeca</taxon>
    </lineage>
</organism>
<proteinExistence type="predicted"/>
<evidence type="ECO:0000256" key="1">
    <source>
        <dbReference type="SAM" id="Phobius"/>
    </source>
</evidence>
<dbReference type="EMBL" id="GL832963">
    <property type="protein sequence ID" value="EGD83684.1"/>
    <property type="molecule type" value="Genomic_DNA"/>
</dbReference>
<name>F2U752_SALR5</name>
<sequence length="121" mass="13833">MWTTLKLLAVCCCRFLRFAFAGCRLFVLLLLLLLLLQTALVCLFYCVRNQANIRVCRRGNICHVLACPHPLYRSHTPHSLHNAFRTNAFACSRVRWPLQVSCRVVRAGHFPANTRTAFASN</sequence>
<protein>
    <submittedName>
        <fullName evidence="2">Uncharacterized protein</fullName>
    </submittedName>
</protein>
<evidence type="ECO:0000313" key="3">
    <source>
        <dbReference type="Proteomes" id="UP000007799"/>
    </source>
</evidence>
<keyword evidence="3" id="KW-1185">Reference proteome</keyword>